<evidence type="ECO:0000256" key="2">
    <source>
        <dbReference type="ARBA" id="ARBA00022448"/>
    </source>
</evidence>
<dbReference type="RefSeq" id="WP_146284923.1">
    <property type="nucleotide sequence ID" value="NZ_BMLP01000001.1"/>
</dbReference>
<feature type="transmembrane region" description="Helical" evidence="9">
    <location>
        <begin position="148"/>
        <end position="170"/>
    </location>
</feature>
<feature type="transmembrane region" description="Helical" evidence="9">
    <location>
        <begin position="51"/>
        <end position="70"/>
    </location>
</feature>
<dbReference type="GO" id="GO:0005886">
    <property type="term" value="C:plasma membrane"/>
    <property type="evidence" value="ECO:0007669"/>
    <property type="project" value="UniProtKB-SubCell"/>
</dbReference>
<comment type="function">
    <text evidence="9">Part of the tripartite ATP-independent periplasmic (TRAP) transport system.</text>
</comment>
<keyword evidence="6 9" id="KW-1133">Transmembrane helix</keyword>
<dbReference type="PANTHER" id="PTHR35011">
    <property type="entry name" value="2,3-DIKETO-L-GULONATE TRAP TRANSPORTER SMALL PERMEASE PROTEIN YIAM"/>
    <property type="match status" value="1"/>
</dbReference>
<keyword evidence="12" id="KW-1185">Reference proteome</keyword>
<evidence type="ECO:0000256" key="6">
    <source>
        <dbReference type="ARBA" id="ARBA00022989"/>
    </source>
</evidence>
<evidence type="ECO:0000259" key="10">
    <source>
        <dbReference type="Pfam" id="PF04290"/>
    </source>
</evidence>
<evidence type="ECO:0000256" key="9">
    <source>
        <dbReference type="RuleBase" id="RU369079"/>
    </source>
</evidence>
<dbReference type="Proteomes" id="UP000598196">
    <property type="component" value="Unassembled WGS sequence"/>
</dbReference>
<evidence type="ECO:0000256" key="5">
    <source>
        <dbReference type="ARBA" id="ARBA00022692"/>
    </source>
</evidence>
<evidence type="ECO:0000256" key="7">
    <source>
        <dbReference type="ARBA" id="ARBA00023136"/>
    </source>
</evidence>
<feature type="transmembrane region" description="Helical" evidence="9">
    <location>
        <begin position="21"/>
        <end position="39"/>
    </location>
</feature>
<comment type="caution">
    <text evidence="11">The sequence shown here is derived from an EMBL/GenBank/DDBJ whole genome shotgun (WGS) entry which is preliminary data.</text>
</comment>
<keyword evidence="5 9" id="KW-0812">Transmembrane</keyword>
<dbReference type="InterPro" id="IPR055348">
    <property type="entry name" value="DctQ"/>
</dbReference>
<dbReference type="Pfam" id="PF04290">
    <property type="entry name" value="DctQ"/>
    <property type="match status" value="1"/>
</dbReference>
<feature type="transmembrane region" description="Helical" evidence="9">
    <location>
        <begin position="91"/>
        <end position="112"/>
    </location>
</feature>
<comment type="subcellular location">
    <subcellularLocation>
        <location evidence="1 9">Cell inner membrane</location>
        <topology evidence="1 9">Multi-pass membrane protein</topology>
    </subcellularLocation>
</comment>
<accession>A0A917YIZ1</accession>
<evidence type="ECO:0000256" key="3">
    <source>
        <dbReference type="ARBA" id="ARBA00022475"/>
    </source>
</evidence>
<dbReference type="OrthoDB" id="9794346at2"/>
<keyword evidence="2 9" id="KW-0813">Transport</keyword>
<evidence type="ECO:0000256" key="1">
    <source>
        <dbReference type="ARBA" id="ARBA00004429"/>
    </source>
</evidence>
<gene>
    <name evidence="11" type="ORF">GCM10010991_13630</name>
</gene>
<keyword evidence="3" id="KW-1003">Cell membrane</keyword>
<reference evidence="11 12" key="1">
    <citation type="journal article" date="2014" name="Int. J. Syst. Evol. Microbiol.">
        <title>Complete genome sequence of Corynebacterium casei LMG S-19264T (=DSM 44701T), isolated from a smear-ripened cheese.</title>
        <authorList>
            <consortium name="US DOE Joint Genome Institute (JGI-PGF)"/>
            <person name="Walter F."/>
            <person name="Albersmeier A."/>
            <person name="Kalinowski J."/>
            <person name="Ruckert C."/>
        </authorList>
    </citation>
    <scope>NUCLEOTIDE SEQUENCE [LARGE SCALE GENOMIC DNA]</scope>
    <source>
        <strain evidence="11 12">CGMCC 1.7029</strain>
    </source>
</reference>
<dbReference type="InterPro" id="IPR007387">
    <property type="entry name" value="TRAP_DctQ"/>
</dbReference>
<name>A0A917YIZ1_9RHOB</name>
<evidence type="ECO:0000313" key="11">
    <source>
        <dbReference type="EMBL" id="GGO29596.1"/>
    </source>
</evidence>
<evidence type="ECO:0000256" key="4">
    <source>
        <dbReference type="ARBA" id="ARBA00022519"/>
    </source>
</evidence>
<protein>
    <recommendedName>
        <fullName evidence="9">TRAP transporter small permease protein</fullName>
    </recommendedName>
</protein>
<sequence length="181" mass="21104">MPRWSIAFVRFIDRLNYRVGRFAMYLLFVLMAILMWSTVTKAVSTPSLWTLEMAQFVMVAYYILGGPYSMQMGSHVRMDLIYARWDMRRKAWTDAFTVFALIIYLGVMLWGASDSLSYSLGLKWPDGSLLPEIGRLERSPTAWRPHLWPIKMVLFIGFLLMLLQSIAYLIRDIAIIRGKDF</sequence>
<organism evidence="11 12">
    <name type="scientific">Gemmobacter aquaticus</name>
    <dbReference type="NCBI Taxonomy" id="490185"/>
    <lineage>
        <taxon>Bacteria</taxon>
        <taxon>Pseudomonadati</taxon>
        <taxon>Pseudomonadota</taxon>
        <taxon>Alphaproteobacteria</taxon>
        <taxon>Rhodobacterales</taxon>
        <taxon>Paracoccaceae</taxon>
        <taxon>Gemmobacter</taxon>
    </lineage>
</organism>
<evidence type="ECO:0000313" key="12">
    <source>
        <dbReference type="Proteomes" id="UP000598196"/>
    </source>
</evidence>
<dbReference type="AlphaFoldDB" id="A0A917YIZ1"/>
<keyword evidence="7 9" id="KW-0472">Membrane</keyword>
<proteinExistence type="inferred from homology"/>
<comment type="subunit">
    <text evidence="9">The complex comprises the extracytoplasmic solute receptor protein and the two transmembrane proteins.</text>
</comment>
<dbReference type="EMBL" id="BMLP01000001">
    <property type="protein sequence ID" value="GGO29596.1"/>
    <property type="molecule type" value="Genomic_DNA"/>
</dbReference>
<feature type="domain" description="Tripartite ATP-independent periplasmic transporters DctQ component" evidence="10">
    <location>
        <begin position="30"/>
        <end position="173"/>
    </location>
</feature>
<evidence type="ECO:0000256" key="8">
    <source>
        <dbReference type="ARBA" id="ARBA00038436"/>
    </source>
</evidence>
<keyword evidence="4 9" id="KW-0997">Cell inner membrane</keyword>
<comment type="similarity">
    <text evidence="8 9">Belongs to the TRAP transporter small permease family.</text>
</comment>
<dbReference type="PANTHER" id="PTHR35011:SF4">
    <property type="entry name" value="SLL1102 PROTEIN"/>
    <property type="match status" value="1"/>
</dbReference>
<dbReference type="GO" id="GO:0022857">
    <property type="term" value="F:transmembrane transporter activity"/>
    <property type="evidence" value="ECO:0007669"/>
    <property type="project" value="UniProtKB-UniRule"/>
</dbReference>